<dbReference type="GO" id="GO:0008270">
    <property type="term" value="F:zinc ion binding"/>
    <property type="evidence" value="ECO:0007669"/>
    <property type="project" value="UniProtKB-KW"/>
</dbReference>
<evidence type="ECO:0000313" key="6">
    <source>
        <dbReference type="EMBL" id="CAG08245.1"/>
    </source>
</evidence>
<evidence type="ECO:0000256" key="1">
    <source>
        <dbReference type="ARBA" id="ARBA00022723"/>
    </source>
</evidence>
<accession>Q4RTN7</accession>
<gene>
    <name evidence="6" type="ORF">GSTENG00029172001</name>
</gene>
<dbReference type="Pfam" id="PF06839">
    <property type="entry name" value="Zn_ribbon_GRF"/>
    <property type="match status" value="1"/>
</dbReference>
<evidence type="ECO:0000256" key="2">
    <source>
        <dbReference type="ARBA" id="ARBA00022771"/>
    </source>
</evidence>
<dbReference type="KEGG" id="tng:GSTEN00029172G001"/>
<dbReference type="AlphaFoldDB" id="Q4RTN7"/>
<organism evidence="6">
    <name type="scientific">Tetraodon nigroviridis</name>
    <name type="common">Spotted green pufferfish</name>
    <name type="synonym">Chelonodon nigroviridis</name>
    <dbReference type="NCBI Taxonomy" id="99883"/>
    <lineage>
        <taxon>Eukaryota</taxon>
        <taxon>Metazoa</taxon>
        <taxon>Chordata</taxon>
        <taxon>Craniata</taxon>
        <taxon>Vertebrata</taxon>
        <taxon>Euteleostomi</taxon>
        <taxon>Actinopterygii</taxon>
        <taxon>Neopterygii</taxon>
        <taxon>Teleostei</taxon>
        <taxon>Neoteleostei</taxon>
        <taxon>Acanthomorphata</taxon>
        <taxon>Eupercaria</taxon>
        <taxon>Tetraodontiformes</taxon>
        <taxon>Tetradontoidea</taxon>
        <taxon>Tetraodontidae</taxon>
        <taxon>Tetraodon</taxon>
    </lineage>
</organism>
<reference evidence="6" key="2">
    <citation type="submission" date="2004-02" db="EMBL/GenBank/DDBJ databases">
        <authorList>
            <consortium name="Genoscope"/>
            <consortium name="Whitehead Institute Centre for Genome Research"/>
        </authorList>
    </citation>
    <scope>NUCLEOTIDE SEQUENCE</scope>
</reference>
<feature type="domain" description="GRF-type" evidence="5">
    <location>
        <begin position="1"/>
        <end position="42"/>
    </location>
</feature>
<evidence type="ECO:0000256" key="4">
    <source>
        <dbReference type="PROSITE-ProRule" id="PRU01343"/>
    </source>
</evidence>
<feature type="non-terminal residue" evidence="6">
    <location>
        <position position="104"/>
    </location>
</feature>
<keyword evidence="3" id="KW-0862">Zinc</keyword>
<dbReference type="PROSITE" id="PS51999">
    <property type="entry name" value="ZF_GRF"/>
    <property type="match status" value="1"/>
</dbReference>
<comment type="caution">
    <text evidence="6">The sequence shown here is derived from an EMBL/GenBank/DDBJ whole genome shotgun (WGS) entry which is preliminary data.</text>
</comment>
<dbReference type="OrthoDB" id="8958918at2759"/>
<evidence type="ECO:0000259" key="5">
    <source>
        <dbReference type="PROSITE" id="PS51999"/>
    </source>
</evidence>
<reference evidence="6" key="1">
    <citation type="journal article" date="2004" name="Nature">
        <title>Genome duplication in the teleost fish Tetraodon nigroviridis reveals the early vertebrate proto-karyotype.</title>
        <authorList>
            <person name="Jaillon O."/>
            <person name="Aury J.-M."/>
            <person name="Brunet F."/>
            <person name="Petit J.-L."/>
            <person name="Stange-Thomann N."/>
            <person name="Mauceli E."/>
            <person name="Bouneau L."/>
            <person name="Fischer C."/>
            <person name="Ozouf-Costaz C."/>
            <person name="Bernot A."/>
            <person name="Nicaud S."/>
            <person name="Jaffe D."/>
            <person name="Fisher S."/>
            <person name="Lutfalla G."/>
            <person name="Dossat C."/>
            <person name="Segurens B."/>
            <person name="Dasilva C."/>
            <person name="Salanoubat M."/>
            <person name="Levy M."/>
            <person name="Boudet N."/>
            <person name="Castellano S."/>
            <person name="Anthouard V."/>
            <person name="Jubin C."/>
            <person name="Castelli V."/>
            <person name="Katinka M."/>
            <person name="Vacherie B."/>
            <person name="Biemont C."/>
            <person name="Skalli Z."/>
            <person name="Cattolico L."/>
            <person name="Poulain J."/>
            <person name="De Berardinis V."/>
            <person name="Cruaud C."/>
            <person name="Duprat S."/>
            <person name="Brottier P."/>
            <person name="Coutanceau J.-P."/>
            <person name="Gouzy J."/>
            <person name="Parra G."/>
            <person name="Lardier G."/>
            <person name="Chapple C."/>
            <person name="McKernan K.J."/>
            <person name="McEwan P."/>
            <person name="Bosak S."/>
            <person name="Kellis M."/>
            <person name="Volff J.-N."/>
            <person name="Guigo R."/>
            <person name="Zody M.C."/>
            <person name="Mesirov J."/>
            <person name="Lindblad-Toh K."/>
            <person name="Birren B."/>
            <person name="Nusbaum C."/>
            <person name="Kahn D."/>
            <person name="Robinson-Rechavi M."/>
            <person name="Laudet V."/>
            <person name="Schachter V."/>
            <person name="Quetier F."/>
            <person name="Saurin W."/>
            <person name="Scarpelli C."/>
            <person name="Wincker P."/>
            <person name="Lander E.S."/>
            <person name="Weissenbach J."/>
            <person name="Roest Crollius H."/>
        </authorList>
    </citation>
    <scope>NUCLEOTIDE SEQUENCE [LARGE SCALE GENOMIC DNA]</scope>
</reference>
<proteinExistence type="predicted"/>
<dbReference type="InterPro" id="IPR010666">
    <property type="entry name" value="Znf_GRF"/>
</dbReference>
<sequence>CPQTGTPCMLKTGVRDGPNKGKSFYVCVDKEGCDFSQPTSVSPSHCLQHEESVVELQALVYNQEQRSHRLFYRCTEGKKAGRRWCGNVPWSAVRQHSLLICFIL</sequence>
<protein>
    <submittedName>
        <fullName evidence="6">(spotted green pufferfish) hypothetical protein</fullName>
    </submittedName>
</protein>
<evidence type="ECO:0000256" key="3">
    <source>
        <dbReference type="ARBA" id="ARBA00022833"/>
    </source>
</evidence>
<name>Q4RTN7_TETNG</name>
<dbReference type="EMBL" id="CAAE01014997">
    <property type="protein sequence ID" value="CAG08245.1"/>
    <property type="molecule type" value="Genomic_DNA"/>
</dbReference>
<keyword evidence="1" id="KW-0479">Metal-binding</keyword>
<keyword evidence="2 4" id="KW-0863">Zinc-finger</keyword>